<accession>A0A0P9IW12</accession>
<evidence type="ECO:0000256" key="1">
    <source>
        <dbReference type="SAM" id="MobiDB-lite"/>
    </source>
</evidence>
<dbReference type="AlphaFoldDB" id="A0A0P9IW12"/>
<dbReference type="Proteomes" id="UP000053890">
    <property type="component" value="Unassembled WGS sequence"/>
</dbReference>
<feature type="compositionally biased region" description="Basic and acidic residues" evidence="1">
    <location>
        <begin position="739"/>
        <end position="755"/>
    </location>
</feature>
<dbReference type="InterPro" id="IPR012337">
    <property type="entry name" value="RNaseH-like_sf"/>
</dbReference>
<dbReference type="PANTHER" id="PTHR28083:SF1">
    <property type="entry name" value="GOOD FOR FULL DBP5 ACTIVITY PROTEIN 2"/>
    <property type="match status" value="1"/>
</dbReference>
<feature type="compositionally biased region" description="Pro residues" evidence="1">
    <location>
        <begin position="215"/>
        <end position="227"/>
    </location>
</feature>
<feature type="region of interest" description="Disordered" evidence="1">
    <location>
        <begin position="739"/>
        <end position="763"/>
    </location>
</feature>
<feature type="region of interest" description="Disordered" evidence="1">
    <location>
        <begin position="1"/>
        <end position="40"/>
    </location>
</feature>
<proteinExistence type="predicted"/>
<evidence type="ECO:0000313" key="3">
    <source>
        <dbReference type="EMBL" id="KPV73951.1"/>
    </source>
</evidence>
<dbReference type="Gene3D" id="3.30.420.10">
    <property type="entry name" value="Ribonuclease H-like superfamily/Ribonuclease H"/>
    <property type="match status" value="1"/>
</dbReference>
<dbReference type="EMBL" id="KQ474081">
    <property type="protein sequence ID" value="KPV73951.1"/>
    <property type="molecule type" value="Genomic_DNA"/>
</dbReference>
<dbReference type="RefSeq" id="XP_018270000.1">
    <property type="nucleotide sequence ID" value="XM_018417367.1"/>
</dbReference>
<dbReference type="InterPro" id="IPR048519">
    <property type="entry name" value="Gfd2/YDR514C-like_C"/>
</dbReference>
<dbReference type="Pfam" id="PF21762">
    <property type="entry name" value="DEDDh_C"/>
    <property type="match status" value="1"/>
</dbReference>
<dbReference type="SUPFAM" id="SSF53098">
    <property type="entry name" value="Ribonuclease H-like"/>
    <property type="match status" value="1"/>
</dbReference>
<feature type="region of interest" description="Disordered" evidence="1">
    <location>
        <begin position="205"/>
        <end position="234"/>
    </location>
</feature>
<gene>
    <name evidence="3" type="ORF">RHOBADRAFT_54535</name>
</gene>
<dbReference type="STRING" id="578459.A0A0P9IW12"/>
<feature type="region of interest" description="Disordered" evidence="1">
    <location>
        <begin position="583"/>
        <end position="637"/>
    </location>
</feature>
<organism evidence="3 4">
    <name type="scientific">Rhodotorula graminis (strain WP1)</name>
    <dbReference type="NCBI Taxonomy" id="578459"/>
    <lineage>
        <taxon>Eukaryota</taxon>
        <taxon>Fungi</taxon>
        <taxon>Dikarya</taxon>
        <taxon>Basidiomycota</taxon>
        <taxon>Pucciniomycotina</taxon>
        <taxon>Microbotryomycetes</taxon>
        <taxon>Sporidiobolales</taxon>
        <taxon>Sporidiobolaceae</taxon>
        <taxon>Rhodotorula</taxon>
    </lineage>
</organism>
<dbReference type="GO" id="GO:0003676">
    <property type="term" value="F:nucleic acid binding"/>
    <property type="evidence" value="ECO:0007669"/>
    <property type="project" value="InterPro"/>
</dbReference>
<reference evidence="3 4" key="1">
    <citation type="journal article" date="2015" name="Front. Microbiol.">
        <title>Genome sequence of the plant growth promoting endophytic yeast Rhodotorula graminis WP1.</title>
        <authorList>
            <person name="Firrincieli A."/>
            <person name="Otillar R."/>
            <person name="Salamov A."/>
            <person name="Schmutz J."/>
            <person name="Khan Z."/>
            <person name="Redman R.S."/>
            <person name="Fleck N.D."/>
            <person name="Lindquist E."/>
            <person name="Grigoriev I.V."/>
            <person name="Doty S.L."/>
        </authorList>
    </citation>
    <scope>NUCLEOTIDE SEQUENCE [LARGE SCALE GENOMIC DNA]</scope>
    <source>
        <strain evidence="3 4">WP1</strain>
    </source>
</reference>
<feature type="domain" description="Gfd2/YDR514C-like C-terminal" evidence="2">
    <location>
        <begin position="705"/>
        <end position="897"/>
    </location>
</feature>
<dbReference type="InterPro" id="IPR036397">
    <property type="entry name" value="RNaseH_sf"/>
</dbReference>
<name>A0A0P9IW12_RHOGW</name>
<feature type="region of interest" description="Disordered" evidence="1">
    <location>
        <begin position="925"/>
        <end position="950"/>
    </location>
</feature>
<keyword evidence="4" id="KW-1185">Reference proteome</keyword>
<evidence type="ECO:0000313" key="4">
    <source>
        <dbReference type="Proteomes" id="UP000053890"/>
    </source>
</evidence>
<dbReference type="PANTHER" id="PTHR28083">
    <property type="entry name" value="GOOD FOR FULL DBP5 ACTIVITY PROTEIN 2"/>
    <property type="match status" value="1"/>
</dbReference>
<dbReference type="GeneID" id="28977815"/>
<dbReference type="OrthoDB" id="5953249at2759"/>
<protein>
    <recommendedName>
        <fullName evidence="2">Gfd2/YDR514C-like C-terminal domain-containing protein</fullName>
    </recommendedName>
</protein>
<dbReference type="GO" id="GO:0005634">
    <property type="term" value="C:nucleus"/>
    <property type="evidence" value="ECO:0007669"/>
    <property type="project" value="TreeGrafter"/>
</dbReference>
<evidence type="ECO:0000259" key="2">
    <source>
        <dbReference type="Pfam" id="PF21762"/>
    </source>
</evidence>
<sequence length="950" mass="104232">MLQKLAGELDERVGSPCGAAARPASAAVVESRDASPSRLSSSKRAARAYADWAWRTQRGRGVLRWKEFRRWRNFLVQSAGGDLFRRFKLLRPSSWLPKGEPPVELRKFVGRDGQIQLAVRHTDLGRIERHMVDSGMASPAQVAQAWRSFAASKGALIPVYKGDLVTVTDDLFAQHLDDMTEHNAPIVAAYKMARAVAEASATPASSALPDYSTLGPPPSAPSSPPSPAVDDPLVAPVSDEATATLSDPAKPVELVADPLEDLDDALREVDQAVVSGARRPSRKKDWMVHWGQIVEGCKSCSTKHFMREKAQPGTTLKGILAMLPLTPAKLFESTLALDFEDSTFAHVGPDGTRSVLLRHKVLRDALRDFMRRCGHDRDAEQPLLRFPVVRHPDIHDFPGAVRLGAASVADIDRAWAAAGRPVPAQRTSAASEPIKTVKSALPVLALNWAQIVEACRACNEAYAHAHTFKKTSSAVPALVAMLPLTPAKLFKSAAPGDIYTYTFKHTPDDDDGPPSVLVGYKFALRAVTDLARRCAIDPSEIDRLRFPLPPRSSAARLVSPDLLGAKSIEDVERAWQAVARRHAGPVPGPVVDSPVSKKRPVDAVAASPSPTPASSVPTTPALSSVESTPEPPSKRARTTATVAAVPRPAPAPVEAPVKVPVVVVEDEHARRASLDEAKERGATHFELETLRLAHAHARQHGAAAFLSIDIEMWEHRTNDLLEFGWSTLEFVKNRKTGKVETRRDTQHAVVKENAHRRNGRYSPDNRDNFAFGRTVRLPQQAIYHTLAALLHTLSAHAHVFLIFHDPRADLRALDRIGFDTAREFEPDLRRLGSTASAKVQSDGGKVWVVDTQRLFSAWLNRKVQAGLEKACVEVQVPTKPALLHNAANDAYYTLNLFERLMDRQRTPSPTSKLIQNLDERARVDAERKRSVAADKARRVEERREQTALAR</sequence>
<feature type="compositionally biased region" description="Low complexity" evidence="1">
    <location>
        <begin position="603"/>
        <end position="625"/>
    </location>
</feature>
<dbReference type="InterPro" id="IPR040151">
    <property type="entry name" value="Gfd2/YDR514C-like"/>
</dbReference>